<evidence type="ECO:0000313" key="3">
    <source>
        <dbReference type="Proteomes" id="UP001209878"/>
    </source>
</evidence>
<proteinExistence type="predicted"/>
<keyword evidence="3" id="KW-1185">Reference proteome</keyword>
<dbReference type="Gene3D" id="3.80.10.10">
    <property type="entry name" value="Ribonuclease Inhibitor"/>
    <property type="match status" value="1"/>
</dbReference>
<reference evidence="2" key="1">
    <citation type="journal article" date="2023" name="Mol. Biol. Evol.">
        <title>Third-Generation Sequencing Reveals the Adaptive Role of the Epigenome in Three Deep-Sea Polychaetes.</title>
        <authorList>
            <person name="Perez M."/>
            <person name="Aroh O."/>
            <person name="Sun Y."/>
            <person name="Lan Y."/>
            <person name="Juniper S.K."/>
            <person name="Young C.R."/>
            <person name="Angers B."/>
            <person name="Qian P.Y."/>
        </authorList>
    </citation>
    <scope>NUCLEOTIDE SEQUENCE</scope>
    <source>
        <strain evidence="2">R07B-5</strain>
    </source>
</reference>
<dbReference type="AlphaFoldDB" id="A0AAD9L2T5"/>
<gene>
    <name evidence="2" type="ORF">NP493_383g02015</name>
</gene>
<dbReference type="SUPFAM" id="SSF52047">
    <property type="entry name" value="RNI-like"/>
    <property type="match status" value="1"/>
</dbReference>
<dbReference type="Proteomes" id="UP001209878">
    <property type="component" value="Unassembled WGS sequence"/>
</dbReference>
<name>A0AAD9L2T5_RIDPI</name>
<accession>A0AAD9L2T5</accession>
<dbReference type="PANTHER" id="PTHR14224">
    <property type="entry name" value="SIMILAR TO PREFERENTIALLY EXPRESSED ANTIGEN IN MELANOMA-LIKE 3"/>
    <property type="match status" value="1"/>
</dbReference>
<dbReference type="InterPro" id="IPR032675">
    <property type="entry name" value="LRR_dom_sf"/>
</dbReference>
<dbReference type="PANTHER" id="PTHR14224:SF37">
    <property type="entry name" value="LEUCINE-RICH REPEAT-CONTAINING PROTEIN 14"/>
    <property type="match status" value="1"/>
</dbReference>
<protein>
    <submittedName>
        <fullName evidence="2">Uncharacterized protein</fullName>
    </submittedName>
</protein>
<dbReference type="GO" id="GO:0005737">
    <property type="term" value="C:cytoplasm"/>
    <property type="evidence" value="ECO:0007669"/>
    <property type="project" value="TreeGrafter"/>
</dbReference>
<keyword evidence="1" id="KW-0677">Repeat</keyword>
<evidence type="ECO:0000313" key="2">
    <source>
        <dbReference type="EMBL" id="KAK2181742.1"/>
    </source>
</evidence>
<sequence length="543" mass="63451">MNTMTTAMGDVSYDKDFNYNQKDHRHPNYVTEKHFHYHLAKDDRGYLTHVKDSHGRLLKSPRLFRDMCICKLVTESQILHKTSGHLLPTNVYQLLLTEAMYQREAPAIEWIVSTWPMKMLRVYDFVPLEDYLEDDYLTRSFEENEKMCLVDCFVLGLLKLKEDSNLQHIDFTSFGQDRTLCRELSRLPVLWMSPTERAVEEIHTRISETLDLTKDKTERFLNRISFVYSNIDSEFHHGNKIQPITVQLDLKVKIDDVPIGLSLQRYSPFKFSCSKLWMKHIPEVTLHPSNLHSVLDTNKITHFEYEDPILPHDESKWRLLLESILTLRNLVALSLPNSVDVNINQAMVEDLNLLLKKLKHIRRVDLSYCDLHSNLGAVLDGLRQPLEYLNLKDCRITEEDLYQLVSWRPVAALREVNLSCNNLKFLGQAVISLLEKMPNITCVSVSFCSLSVHCQVLIARACKECSRLKVLCMQGYTPLPQNDILELLHITAQIRSIQKVVLFPESYGFPGNNELEREMNKYHTMRFSYRYLKMRGRQDVELE</sequence>
<evidence type="ECO:0000256" key="1">
    <source>
        <dbReference type="ARBA" id="ARBA00022737"/>
    </source>
</evidence>
<comment type="caution">
    <text evidence="2">The sequence shown here is derived from an EMBL/GenBank/DDBJ whole genome shotgun (WGS) entry which is preliminary data.</text>
</comment>
<dbReference type="InterPro" id="IPR050694">
    <property type="entry name" value="LRRC14/PRAME"/>
</dbReference>
<organism evidence="2 3">
    <name type="scientific">Ridgeia piscesae</name>
    <name type="common">Tubeworm</name>
    <dbReference type="NCBI Taxonomy" id="27915"/>
    <lineage>
        <taxon>Eukaryota</taxon>
        <taxon>Metazoa</taxon>
        <taxon>Spiralia</taxon>
        <taxon>Lophotrochozoa</taxon>
        <taxon>Annelida</taxon>
        <taxon>Polychaeta</taxon>
        <taxon>Sedentaria</taxon>
        <taxon>Canalipalpata</taxon>
        <taxon>Sabellida</taxon>
        <taxon>Siboglinidae</taxon>
        <taxon>Ridgeia</taxon>
    </lineage>
</organism>
<dbReference type="EMBL" id="JAODUO010000383">
    <property type="protein sequence ID" value="KAK2181742.1"/>
    <property type="molecule type" value="Genomic_DNA"/>
</dbReference>